<sequence>MFLAPAKKECSRDLLEDLYECGGIGDDDIIGIDWLNNGSWTTYKLSTLIELYGPEYPFRRRKVSVGNESDSSFEFSSDEELTSRRKSVVIDETKNSVFEIPEERNETLLAEKNDPRLPLIDSCSPELAVPENMRKRLIDELEFFWNSVDATTWKKHGVSIYKINEKATCKPCGLRPNCFSDAVSLGTHIFARKHKNYIIKYGFSISDYAIWKEALLHCIGKKAKNKNICIEKTSKKENGSKYPLFNSFGSTNKLPKAEFIEEYDKLCEQINDIPAKIIVKMRVQKLDLTCDFCKCQIQSFSSLASHVFSKGHSKKIKEKCEGTKEDLEYWKTFIKEAQAATDIAFGNAKEEIPLFNFFGNGEKDPEIEKEYDTLAKRFSNIPIECVAIVNTSKLSEMICESCLKATGISKKCQNYQSIASHVFSKTHGEILKKDYKVAISDLEYWRKFIEKAENIMNNERSKYSQMGKTKSTFENMCITKTKKKKTKKKENKKGNDPKYPLFNSFGSTNKLPKAEFIEEYDKLCEQINGIPAKIIVKMRVQKLDLTCDFCKFRIQSFSSLASHIFSKGHSKKIKEKCEGTKKDLEYWKTFIKKAEAATDIAFENAKEEIPLFNFLGNGKKDLEFEKEYDALAKRFSNIPLTYVAKINTEKFEYMLCEICLKRKGKFVYCMNLQSIASHVFAKIHGEILKKDYKVAISDLEYWRKFIEKAEQIENDGTSCSLLRFLRQFATIRHIRRCLQSHQEPTSYDKPQIISEYRKMRFGLLEEIRREGLVLLNMVKCFAKRHESVRLEFIETFCYVCDTVVLNAIEHICSHDHIRHLSAIGATISDFDFWELVIRQKCHHSTTRRIYGFCFGVYDKSLPVLDLPLFAEYPDHKTIIAGPTQREIDYIRECFTMLSNGNFAFADEVRQAGYSLCKEAIDYWLDVCEMTDLTERPIRYPNESEVVVSNRWIIAPMFDLKMSHDRQISIGKSIQKLFENLDEGKFLELYQSKRLGPNEACCEQLLLK</sequence>
<name>A0A8S1F9R6_9PELO</name>
<dbReference type="PANTHER" id="PTHR36936:SF2">
    <property type="entry name" value="C2H2-TYPE DOMAIN-CONTAINING PROTEIN"/>
    <property type="match status" value="1"/>
</dbReference>
<dbReference type="Proteomes" id="UP000494206">
    <property type="component" value="Unassembled WGS sequence"/>
</dbReference>
<dbReference type="PANTHER" id="PTHR36936">
    <property type="entry name" value="PROTEIN CBG25168"/>
    <property type="match status" value="1"/>
</dbReference>
<accession>A0A8S1F9R6</accession>
<proteinExistence type="predicted"/>
<evidence type="ECO:0000313" key="2">
    <source>
        <dbReference type="Proteomes" id="UP000494206"/>
    </source>
</evidence>
<dbReference type="AlphaFoldDB" id="A0A8S1F9R6"/>
<dbReference type="EMBL" id="CADEPM010000011">
    <property type="protein sequence ID" value="CAB3410514.1"/>
    <property type="molecule type" value="Genomic_DNA"/>
</dbReference>
<gene>
    <name evidence="1" type="ORF">CBOVIS_LOCUS12033</name>
</gene>
<reference evidence="1 2" key="1">
    <citation type="submission" date="2020-04" db="EMBL/GenBank/DDBJ databases">
        <authorList>
            <person name="Laetsch R D."/>
            <person name="Stevens L."/>
            <person name="Kumar S."/>
            <person name="Blaxter L. M."/>
        </authorList>
    </citation>
    <scope>NUCLEOTIDE SEQUENCE [LARGE SCALE GENOMIC DNA]</scope>
</reference>
<evidence type="ECO:0000313" key="1">
    <source>
        <dbReference type="EMBL" id="CAB3410514.1"/>
    </source>
</evidence>
<keyword evidence="2" id="KW-1185">Reference proteome</keyword>
<comment type="caution">
    <text evidence="1">The sequence shown here is derived from an EMBL/GenBank/DDBJ whole genome shotgun (WGS) entry which is preliminary data.</text>
</comment>
<protein>
    <submittedName>
        <fullName evidence="1">Uncharacterized protein</fullName>
    </submittedName>
</protein>
<organism evidence="1 2">
    <name type="scientific">Caenorhabditis bovis</name>
    <dbReference type="NCBI Taxonomy" id="2654633"/>
    <lineage>
        <taxon>Eukaryota</taxon>
        <taxon>Metazoa</taxon>
        <taxon>Ecdysozoa</taxon>
        <taxon>Nematoda</taxon>
        <taxon>Chromadorea</taxon>
        <taxon>Rhabditida</taxon>
        <taxon>Rhabditina</taxon>
        <taxon>Rhabditomorpha</taxon>
        <taxon>Rhabditoidea</taxon>
        <taxon>Rhabditidae</taxon>
        <taxon>Peloderinae</taxon>
        <taxon>Caenorhabditis</taxon>
    </lineage>
</organism>